<dbReference type="GO" id="GO:0000155">
    <property type="term" value="F:phosphorelay sensor kinase activity"/>
    <property type="evidence" value="ECO:0007669"/>
    <property type="project" value="InterPro"/>
</dbReference>
<evidence type="ECO:0000256" key="7">
    <source>
        <dbReference type="ARBA" id="ARBA00022840"/>
    </source>
</evidence>
<feature type="domain" description="Putative sensor" evidence="13">
    <location>
        <begin position="48"/>
        <end position="222"/>
    </location>
</feature>
<dbReference type="Gene3D" id="3.30.565.10">
    <property type="entry name" value="Histidine kinase-like ATPase, C-terminal domain"/>
    <property type="match status" value="1"/>
</dbReference>
<evidence type="ECO:0000256" key="2">
    <source>
        <dbReference type="ARBA" id="ARBA00012438"/>
    </source>
</evidence>
<evidence type="ECO:0000256" key="9">
    <source>
        <dbReference type="SAM" id="MobiDB-lite"/>
    </source>
</evidence>
<evidence type="ECO:0000256" key="1">
    <source>
        <dbReference type="ARBA" id="ARBA00000085"/>
    </source>
</evidence>
<keyword evidence="10" id="KW-0472">Membrane</keyword>
<dbReference type="Gene3D" id="1.20.5.1930">
    <property type="match status" value="1"/>
</dbReference>
<name>A0A6N9H614_9MICO</name>
<dbReference type="InterPro" id="IPR011712">
    <property type="entry name" value="Sig_transdc_His_kin_sub3_dim/P"/>
</dbReference>
<evidence type="ECO:0000256" key="3">
    <source>
        <dbReference type="ARBA" id="ARBA00022553"/>
    </source>
</evidence>
<dbReference type="PANTHER" id="PTHR24421:SF10">
    <property type="entry name" value="NITRATE_NITRITE SENSOR PROTEIN NARQ"/>
    <property type="match status" value="1"/>
</dbReference>
<keyword evidence="10" id="KW-0812">Transmembrane</keyword>
<feature type="transmembrane region" description="Helical" evidence="10">
    <location>
        <begin position="188"/>
        <end position="213"/>
    </location>
</feature>
<dbReference type="InterPro" id="IPR050482">
    <property type="entry name" value="Sensor_HK_TwoCompSys"/>
</dbReference>
<keyword evidence="15" id="KW-1185">Reference proteome</keyword>
<dbReference type="EMBL" id="WWEQ01000015">
    <property type="protein sequence ID" value="MYM19373.1"/>
    <property type="molecule type" value="Genomic_DNA"/>
</dbReference>
<keyword evidence="3" id="KW-0597">Phosphoprotein</keyword>
<feature type="transmembrane region" description="Helical" evidence="10">
    <location>
        <begin position="65"/>
        <end position="87"/>
    </location>
</feature>
<protein>
    <recommendedName>
        <fullName evidence="2">histidine kinase</fullName>
        <ecNumber evidence="2">2.7.13.3</ecNumber>
    </recommendedName>
</protein>
<evidence type="ECO:0000256" key="4">
    <source>
        <dbReference type="ARBA" id="ARBA00022679"/>
    </source>
</evidence>
<dbReference type="GO" id="GO:0046983">
    <property type="term" value="F:protein dimerization activity"/>
    <property type="evidence" value="ECO:0007669"/>
    <property type="project" value="InterPro"/>
</dbReference>
<comment type="catalytic activity">
    <reaction evidence="1">
        <text>ATP + protein L-histidine = ADP + protein N-phospho-L-histidine.</text>
        <dbReference type="EC" id="2.7.13.3"/>
    </reaction>
</comment>
<reference evidence="14 15" key="1">
    <citation type="submission" date="2020-01" db="EMBL/GenBank/DDBJ databases">
        <authorList>
            <person name="Deng T."/>
        </authorList>
    </citation>
    <scope>NUCLEOTIDE SEQUENCE [LARGE SCALE GENOMIC DNA]</scope>
    <source>
        <strain evidence="14 15">5221</strain>
    </source>
</reference>
<dbReference type="CDD" id="cd16917">
    <property type="entry name" value="HATPase_UhpB-NarQ-NarX-like"/>
    <property type="match status" value="1"/>
</dbReference>
<keyword evidence="7" id="KW-0067">ATP-binding</keyword>
<evidence type="ECO:0000256" key="10">
    <source>
        <dbReference type="SAM" id="Phobius"/>
    </source>
</evidence>
<evidence type="ECO:0000313" key="14">
    <source>
        <dbReference type="EMBL" id="MYM19373.1"/>
    </source>
</evidence>
<dbReference type="InterPro" id="IPR003594">
    <property type="entry name" value="HATPase_dom"/>
</dbReference>
<dbReference type="GO" id="GO:0005524">
    <property type="term" value="F:ATP binding"/>
    <property type="evidence" value="ECO:0007669"/>
    <property type="project" value="UniProtKB-KW"/>
</dbReference>
<evidence type="ECO:0000256" key="8">
    <source>
        <dbReference type="ARBA" id="ARBA00023012"/>
    </source>
</evidence>
<keyword evidence="6 14" id="KW-0418">Kinase</keyword>
<comment type="caution">
    <text evidence="14">The sequence shown here is derived from an EMBL/GenBank/DDBJ whole genome shotgun (WGS) entry which is preliminary data.</text>
</comment>
<keyword evidence="4" id="KW-0808">Transferase</keyword>
<dbReference type="GO" id="GO:0016020">
    <property type="term" value="C:membrane"/>
    <property type="evidence" value="ECO:0007669"/>
    <property type="project" value="InterPro"/>
</dbReference>
<keyword evidence="10" id="KW-1133">Transmembrane helix</keyword>
<evidence type="ECO:0000259" key="12">
    <source>
        <dbReference type="Pfam" id="PF07730"/>
    </source>
</evidence>
<keyword evidence="5" id="KW-0547">Nucleotide-binding</keyword>
<feature type="domain" description="Signal transduction histidine kinase subgroup 3 dimerisation and phosphoacceptor" evidence="12">
    <location>
        <begin position="251"/>
        <end position="318"/>
    </location>
</feature>
<evidence type="ECO:0000259" key="11">
    <source>
        <dbReference type="Pfam" id="PF02518"/>
    </source>
</evidence>
<feature type="region of interest" description="Disordered" evidence="9">
    <location>
        <begin position="1"/>
        <end position="40"/>
    </location>
</feature>
<dbReference type="Pfam" id="PF02518">
    <property type="entry name" value="HATPase_c"/>
    <property type="match status" value="1"/>
</dbReference>
<dbReference type="InterPro" id="IPR036890">
    <property type="entry name" value="HATPase_C_sf"/>
</dbReference>
<dbReference type="PANTHER" id="PTHR24421">
    <property type="entry name" value="NITRATE/NITRITE SENSOR PROTEIN NARX-RELATED"/>
    <property type="match status" value="1"/>
</dbReference>
<evidence type="ECO:0000313" key="15">
    <source>
        <dbReference type="Proteomes" id="UP000469215"/>
    </source>
</evidence>
<feature type="transmembrane region" description="Helical" evidence="10">
    <location>
        <begin position="148"/>
        <end position="168"/>
    </location>
</feature>
<sequence length="444" mass="46262">METRELPRESPPPAASQRPQQPLPPRPAQPPRTRRRGPGPMGFANVTASAVLCVVWLWVPVALFATGIGGLFALGAGLIALAAWFFLQRAINAGERVRAEAVYGLGLPVPRPRRSARDGFPGFLEDQWFVLASAPFWRGTAHHLLKQLYGGAVGILFLLAVGTGAYLLCGALNPGLRGSLGTDASAWARLAAGTGGAALFLTAWPVVWFSAWLDRLIDRWLLRPARTAELEKEVHTLDRARTGAIDSATTERLRIERDLHDGVQPMLVALSMKLGMAKAKLASGPDGAAVLVAEAHADSKQAITELRQLARGIHPAVLTDRGLDPAVSALAARSVIPVEVDVAVSGPVGAEAESVAYFVVAEALTNANKHSGAARIRVAISEHAGLLTVSIADDGRGGARIGGSASASGLAGLAGRVAAARGTLTLTSPEGGPTTIVAEVPCAS</sequence>
<dbReference type="SUPFAM" id="SSF55874">
    <property type="entry name" value="ATPase domain of HSP90 chaperone/DNA topoisomerase II/histidine kinase"/>
    <property type="match status" value="1"/>
</dbReference>
<dbReference type="InterPro" id="IPR025828">
    <property type="entry name" value="Put_sensor_dom"/>
</dbReference>
<dbReference type="Pfam" id="PF13796">
    <property type="entry name" value="Sensor"/>
    <property type="match status" value="1"/>
</dbReference>
<dbReference type="AlphaFoldDB" id="A0A6N9H614"/>
<accession>A0A6N9H614</accession>
<gene>
    <name evidence="14" type="ORF">GSY69_05165</name>
</gene>
<feature type="transmembrane region" description="Helical" evidence="10">
    <location>
        <begin position="42"/>
        <end position="59"/>
    </location>
</feature>
<dbReference type="Pfam" id="PF07730">
    <property type="entry name" value="HisKA_3"/>
    <property type="match status" value="1"/>
</dbReference>
<evidence type="ECO:0000259" key="13">
    <source>
        <dbReference type="Pfam" id="PF13796"/>
    </source>
</evidence>
<evidence type="ECO:0000256" key="6">
    <source>
        <dbReference type="ARBA" id="ARBA00022777"/>
    </source>
</evidence>
<feature type="compositionally biased region" description="Pro residues" evidence="9">
    <location>
        <begin position="21"/>
        <end position="30"/>
    </location>
</feature>
<dbReference type="Proteomes" id="UP000469215">
    <property type="component" value="Unassembled WGS sequence"/>
</dbReference>
<dbReference type="EC" id="2.7.13.3" evidence="2"/>
<proteinExistence type="predicted"/>
<dbReference type="RefSeq" id="WP_160952809.1">
    <property type="nucleotide sequence ID" value="NZ_WWEQ01000015.1"/>
</dbReference>
<organism evidence="14 15">
    <name type="scientific">Brevibacterium rongguiense</name>
    <dbReference type="NCBI Taxonomy" id="2695267"/>
    <lineage>
        <taxon>Bacteria</taxon>
        <taxon>Bacillati</taxon>
        <taxon>Actinomycetota</taxon>
        <taxon>Actinomycetes</taxon>
        <taxon>Micrococcales</taxon>
        <taxon>Brevibacteriaceae</taxon>
        <taxon>Brevibacterium</taxon>
    </lineage>
</organism>
<evidence type="ECO:0000256" key="5">
    <source>
        <dbReference type="ARBA" id="ARBA00022741"/>
    </source>
</evidence>
<feature type="domain" description="Histidine kinase/HSP90-like ATPase" evidence="11">
    <location>
        <begin position="357"/>
        <end position="442"/>
    </location>
</feature>
<keyword evidence="8" id="KW-0902">Two-component regulatory system</keyword>